<evidence type="ECO:0000256" key="2">
    <source>
        <dbReference type="ARBA" id="ARBA00022980"/>
    </source>
</evidence>
<comment type="caution">
    <text evidence="6">The sequence shown here is derived from an EMBL/GenBank/DDBJ whole genome shotgun (WGS) entry which is preliminary data.</text>
</comment>
<evidence type="ECO:0000256" key="1">
    <source>
        <dbReference type="ARBA" id="ARBA00007596"/>
    </source>
</evidence>
<dbReference type="GO" id="GO:1990904">
    <property type="term" value="C:ribonucleoprotein complex"/>
    <property type="evidence" value="ECO:0007669"/>
    <property type="project" value="UniProtKB-KW"/>
</dbReference>
<evidence type="ECO:0000256" key="4">
    <source>
        <dbReference type="ARBA" id="ARBA00035176"/>
    </source>
</evidence>
<sequence>MADSKFSKNLIKLRCTNKSEEGKLCNRTNYYTRKNKKLVERKIETKKFCKGCQNRTVHKEARK</sequence>
<dbReference type="Proteomes" id="UP000229112">
    <property type="component" value="Unassembled WGS sequence"/>
</dbReference>
<dbReference type="InterPro" id="IPR038584">
    <property type="entry name" value="Ribosomal_bL33_sf"/>
</dbReference>
<reference evidence="7" key="1">
    <citation type="submission" date="2017-09" db="EMBL/GenBank/DDBJ databases">
        <title>Depth-based differentiation of microbial function through sediment-hosted aquifers and enrichment of novel symbionts in the deep terrestrial subsurface.</title>
        <authorList>
            <person name="Probst A.J."/>
            <person name="Ladd B."/>
            <person name="Jarett J.K."/>
            <person name="Geller-Mcgrath D.E."/>
            <person name="Sieber C.M.K."/>
            <person name="Emerson J.B."/>
            <person name="Anantharaman K."/>
            <person name="Thomas B.C."/>
            <person name="Malmstrom R."/>
            <person name="Stieglmeier M."/>
            <person name="Klingl A."/>
            <person name="Woyke T."/>
            <person name="Ryan C.M."/>
            <person name="Banfield J.F."/>
        </authorList>
    </citation>
    <scope>NUCLEOTIDE SEQUENCE [LARGE SCALE GENOMIC DNA]</scope>
</reference>
<proteinExistence type="inferred from homology"/>
<gene>
    <name evidence="5 6" type="primary">rpmG</name>
    <name evidence="6" type="ORF">COU06_02050</name>
</gene>
<protein>
    <recommendedName>
        <fullName evidence="4 5">Large ribosomal subunit protein bL33</fullName>
    </recommendedName>
</protein>
<dbReference type="GO" id="GO:0006412">
    <property type="term" value="P:translation"/>
    <property type="evidence" value="ECO:0007669"/>
    <property type="project" value="UniProtKB-UniRule"/>
</dbReference>
<comment type="similarity">
    <text evidence="1 5">Belongs to the bacterial ribosomal protein bL33 family.</text>
</comment>
<evidence type="ECO:0000313" key="7">
    <source>
        <dbReference type="Proteomes" id="UP000229112"/>
    </source>
</evidence>
<accession>A0A2M6WJT8</accession>
<dbReference type="SUPFAM" id="SSF57829">
    <property type="entry name" value="Zn-binding ribosomal proteins"/>
    <property type="match status" value="1"/>
</dbReference>
<dbReference type="EMBL" id="PFAY01000016">
    <property type="protein sequence ID" value="PIT93046.1"/>
    <property type="molecule type" value="Genomic_DNA"/>
</dbReference>
<organism evidence="6 7">
    <name type="scientific">Candidatus Harrisonbacteria bacterium CG10_big_fil_rev_8_21_14_0_10_38_8</name>
    <dbReference type="NCBI Taxonomy" id="1974582"/>
    <lineage>
        <taxon>Bacteria</taxon>
        <taxon>Candidatus Harrisoniibacteriota</taxon>
    </lineage>
</organism>
<dbReference type="HAMAP" id="MF_00294">
    <property type="entry name" value="Ribosomal_bL33"/>
    <property type="match status" value="1"/>
</dbReference>
<dbReference type="NCBIfam" id="TIGR01023">
    <property type="entry name" value="rpmG_bact"/>
    <property type="match status" value="1"/>
</dbReference>
<dbReference type="AlphaFoldDB" id="A0A2M6WJT8"/>
<dbReference type="GO" id="GO:0003735">
    <property type="term" value="F:structural constituent of ribosome"/>
    <property type="evidence" value="ECO:0007669"/>
    <property type="project" value="InterPro"/>
</dbReference>
<dbReference type="InterPro" id="IPR011332">
    <property type="entry name" value="Ribosomal_zn-bd"/>
</dbReference>
<evidence type="ECO:0000313" key="6">
    <source>
        <dbReference type="EMBL" id="PIT93046.1"/>
    </source>
</evidence>
<evidence type="ECO:0000256" key="3">
    <source>
        <dbReference type="ARBA" id="ARBA00023274"/>
    </source>
</evidence>
<dbReference type="GO" id="GO:0005737">
    <property type="term" value="C:cytoplasm"/>
    <property type="evidence" value="ECO:0007669"/>
    <property type="project" value="UniProtKB-ARBA"/>
</dbReference>
<keyword evidence="2 5" id="KW-0689">Ribosomal protein</keyword>
<dbReference type="GO" id="GO:0005840">
    <property type="term" value="C:ribosome"/>
    <property type="evidence" value="ECO:0007669"/>
    <property type="project" value="UniProtKB-KW"/>
</dbReference>
<dbReference type="InterPro" id="IPR001705">
    <property type="entry name" value="Ribosomal_bL33"/>
</dbReference>
<dbReference type="Pfam" id="PF00471">
    <property type="entry name" value="Ribosomal_L33"/>
    <property type="match status" value="1"/>
</dbReference>
<evidence type="ECO:0000256" key="5">
    <source>
        <dbReference type="HAMAP-Rule" id="MF_00294"/>
    </source>
</evidence>
<dbReference type="Gene3D" id="2.20.28.120">
    <property type="entry name" value="Ribosomal protein L33"/>
    <property type="match status" value="1"/>
</dbReference>
<name>A0A2M6WJT8_9BACT</name>
<keyword evidence="3 5" id="KW-0687">Ribonucleoprotein</keyword>